<feature type="non-terminal residue" evidence="4">
    <location>
        <position position="410"/>
    </location>
</feature>
<dbReference type="OMA" id="QPASYCG"/>
<dbReference type="AlphaFoldDB" id="B5YN70"/>
<dbReference type="PANTHER" id="PTHR11895">
    <property type="entry name" value="TRANSAMIDASE"/>
    <property type="match status" value="1"/>
</dbReference>
<reference evidence="4 5" key="2">
    <citation type="journal article" date="2008" name="Nature">
        <title>The Phaeodactylum genome reveals the evolutionary history of diatom genomes.</title>
        <authorList>
            <person name="Bowler C."/>
            <person name="Allen A.E."/>
            <person name="Badger J.H."/>
            <person name="Grimwood J."/>
            <person name="Jabbari K."/>
            <person name="Kuo A."/>
            <person name="Maheswari U."/>
            <person name="Martens C."/>
            <person name="Maumus F."/>
            <person name="Otillar R.P."/>
            <person name="Rayko E."/>
            <person name="Salamov A."/>
            <person name="Vandepoele K."/>
            <person name="Beszteri B."/>
            <person name="Gruber A."/>
            <person name="Heijde M."/>
            <person name="Katinka M."/>
            <person name="Mock T."/>
            <person name="Valentin K."/>
            <person name="Verret F."/>
            <person name="Berges J.A."/>
            <person name="Brownlee C."/>
            <person name="Cadoret J.P."/>
            <person name="Chiovitti A."/>
            <person name="Choi C.J."/>
            <person name="Coesel S."/>
            <person name="De Martino A."/>
            <person name="Detter J.C."/>
            <person name="Durkin C."/>
            <person name="Falciatore A."/>
            <person name="Fournet J."/>
            <person name="Haruta M."/>
            <person name="Huysman M.J."/>
            <person name="Jenkins B.D."/>
            <person name="Jiroutova K."/>
            <person name="Jorgensen R.E."/>
            <person name="Joubert Y."/>
            <person name="Kaplan A."/>
            <person name="Kroger N."/>
            <person name="Kroth P.G."/>
            <person name="La Roche J."/>
            <person name="Lindquist E."/>
            <person name="Lommer M."/>
            <person name="Martin-Jezequel V."/>
            <person name="Lopez P.J."/>
            <person name="Lucas S."/>
            <person name="Mangogna M."/>
            <person name="McGinnis K."/>
            <person name="Medlin L.K."/>
            <person name="Montsant A."/>
            <person name="Oudot-Le Secq M.P."/>
            <person name="Napoli C."/>
            <person name="Obornik M."/>
            <person name="Parker M.S."/>
            <person name="Petit J.L."/>
            <person name="Porcel B.M."/>
            <person name="Poulsen N."/>
            <person name="Robison M."/>
            <person name="Rychlewski L."/>
            <person name="Rynearson T.A."/>
            <person name="Schmutz J."/>
            <person name="Shapiro H."/>
            <person name="Siaut M."/>
            <person name="Stanley M."/>
            <person name="Sussman M.R."/>
            <person name="Taylor A.R."/>
            <person name="Vardi A."/>
            <person name="von Dassow P."/>
            <person name="Vyverman W."/>
            <person name="Willis A."/>
            <person name="Wyrwicz L.S."/>
            <person name="Rokhsar D.S."/>
            <person name="Weissenbach J."/>
            <person name="Armbrust E.V."/>
            <person name="Green B.R."/>
            <person name="Van de Peer Y."/>
            <person name="Grigoriev I.V."/>
        </authorList>
    </citation>
    <scope>NUCLEOTIDE SEQUENCE [LARGE SCALE GENOMIC DNA]</scope>
    <source>
        <strain evidence="4 5">CCMP1335</strain>
    </source>
</reference>
<evidence type="ECO:0000313" key="4">
    <source>
        <dbReference type="EMBL" id="ACI64933.1"/>
    </source>
</evidence>
<dbReference type="InParanoid" id="B5YN70"/>
<dbReference type="InterPro" id="IPR036928">
    <property type="entry name" value="AS_sf"/>
</dbReference>
<dbReference type="SUPFAM" id="SSF75304">
    <property type="entry name" value="Amidase signature (AS) enzymes"/>
    <property type="match status" value="1"/>
</dbReference>
<feature type="domain" description="Amidase" evidence="3">
    <location>
        <begin position="2"/>
        <end position="403"/>
    </location>
</feature>
<evidence type="ECO:0000313" key="5">
    <source>
        <dbReference type="Proteomes" id="UP000001449"/>
    </source>
</evidence>
<dbReference type="STRING" id="35128.B5YN70"/>
<proteinExistence type="inferred from homology"/>
<dbReference type="InterPro" id="IPR020556">
    <property type="entry name" value="Amidase_CS"/>
</dbReference>
<keyword evidence="5" id="KW-1185">Reference proteome</keyword>
<accession>B5YN70</accession>
<dbReference type="PROSITE" id="PS00571">
    <property type="entry name" value="AMIDASES"/>
    <property type="match status" value="1"/>
</dbReference>
<feature type="region of interest" description="Disordered" evidence="2">
    <location>
        <begin position="68"/>
        <end position="93"/>
    </location>
</feature>
<sequence length="410" mass="43413">NPKSLLDGIPVTIKANIAVGKWNVPHTIKGNDTAEGAYESDIARKLLKDCGAVLIGITNMDEFGMGSDETTKYSNQSSPLLSPGGSSSGAAAATSHGSSLLSIGTDTGGSLRLPSAWTSTVGFKPSYGTWSRYGVVSYASSLDTVGFVAGSTECAEIAWRCLDNYKGTTGEDRSYLQQSSSDSTDTKPLQSVRIGIPTAFSLEESPPLISQTWSEGANLLQFVGGATLTKVSSQWVKLSCAAYYVLACAEASSNLSRYDGVRFGMDIDFDADNNLESLSNMTVLEKQISATRSFGFGDEVQRRVLAGTSVLSSDRFHTHYEAAALVRAKLSRSLEGVFRSESDTEAMECDEGKVDIDSTAAFANDVMTIPISLGGFPSVSVPFQVSTMVGLQVFGARGSEATIFKVAQAL</sequence>
<dbReference type="GO" id="GO:0003824">
    <property type="term" value="F:catalytic activity"/>
    <property type="evidence" value="ECO:0007669"/>
    <property type="project" value="InterPro"/>
</dbReference>
<dbReference type="Proteomes" id="UP000001449">
    <property type="component" value="Chromosome 7"/>
</dbReference>
<name>B5YN70_THAPS</name>
<dbReference type="PaxDb" id="35128-Thaps263203"/>
<dbReference type="Gene3D" id="3.90.1300.10">
    <property type="entry name" value="Amidase signature (AS) domain"/>
    <property type="match status" value="1"/>
</dbReference>
<organism evidence="4 5">
    <name type="scientific">Thalassiosira pseudonana</name>
    <name type="common">Marine diatom</name>
    <name type="synonym">Cyclotella nana</name>
    <dbReference type="NCBI Taxonomy" id="35128"/>
    <lineage>
        <taxon>Eukaryota</taxon>
        <taxon>Sar</taxon>
        <taxon>Stramenopiles</taxon>
        <taxon>Ochrophyta</taxon>
        <taxon>Bacillariophyta</taxon>
        <taxon>Coscinodiscophyceae</taxon>
        <taxon>Thalassiosirophycidae</taxon>
        <taxon>Thalassiosirales</taxon>
        <taxon>Thalassiosiraceae</taxon>
        <taxon>Thalassiosira</taxon>
    </lineage>
</organism>
<dbReference type="RefSeq" id="XP_002296216.1">
    <property type="nucleotide sequence ID" value="XM_002296180.1"/>
</dbReference>
<comment type="similarity">
    <text evidence="1">Belongs to the amidase family.</text>
</comment>
<dbReference type="InterPro" id="IPR000120">
    <property type="entry name" value="Amidase"/>
</dbReference>
<dbReference type="eggNOG" id="KOG1211">
    <property type="taxonomic scope" value="Eukaryota"/>
</dbReference>
<dbReference type="EMBL" id="CP001160">
    <property type="protein sequence ID" value="ACI64933.1"/>
    <property type="molecule type" value="Genomic_DNA"/>
</dbReference>
<dbReference type="GeneID" id="7444155"/>
<gene>
    <name evidence="4" type="ORF">THAPS_263203</name>
</gene>
<feature type="non-terminal residue" evidence="4">
    <location>
        <position position="1"/>
    </location>
</feature>
<dbReference type="PANTHER" id="PTHR11895:SF7">
    <property type="entry name" value="GLUTAMYL-TRNA(GLN) AMIDOTRANSFERASE SUBUNIT A, MITOCHONDRIAL"/>
    <property type="match status" value="1"/>
</dbReference>
<dbReference type="HOGENOM" id="CLU_009600_7_6_1"/>
<evidence type="ECO:0000259" key="3">
    <source>
        <dbReference type="Pfam" id="PF01425"/>
    </source>
</evidence>
<feature type="compositionally biased region" description="Low complexity" evidence="2">
    <location>
        <begin position="77"/>
        <end position="93"/>
    </location>
</feature>
<protein>
    <submittedName>
        <fullName evidence="4">Hypothetical glutamyl-tRNA amidotransferase</fullName>
    </submittedName>
</protein>
<evidence type="ECO:0000256" key="1">
    <source>
        <dbReference type="ARBA" id="ARBA00009199"/>
    </source>
</evidence>
<dbReference type="InterPro" id="IPR023631">
    <property type="entry name" value="Amidase_dom"/>
</dbReference>
<dbReference type="Pfam" id="PF01425">
    <property type="entry name" value="Amidase"/>
    <property type="match status" value="1"/>
</dbReference>
<dbReference type="KEGG" id="tps:THAPS_263203"/>
<reference evidence="4 5" key="1">
    <citation type="journal article" date="2004" name="Science">
        <title>The genome of the diatom Thalassiosira pseudonana: ecology, evolution, and metabolism.</title>
        <authorList>
            <person name="Armbrust E.V."/>
            <person name="Berges J.A."/>
            <person name="Bowler C."/>
            <person name="Green B.R."/>
            <person name="Martinez D."/>
            <person name="Putnam N.H."/>
            <person name="Zhou S."/>
            <person name="Allen A.E."/>
            <person name="Apt K.E."/>
            <person name="Bechner M."/>
            <person name="Brzezinski M.A."/>
            <person name="Chaal B.K."/>
            <person name="Chiovitti A."/>
            <person name="Davis A.K."/>
            <person name="Demarest M.S."/>
            <person name="Detter J.C."/>
            <person name="Glavina T."/>
            <person name="Goodstein D."/>
            <person name="Hadi M.Z."/>
            <person name="Hellsten U."/>
            <person name="Hildebrand M."/>
            <person name="Jenkins B.D."/>
            <person name="Jurka J."/>
            <person name="Kapitonov V.V."/>
            <person name="Kroger N."/>
            <person name="Lau W.W."/>
            <person name="Lane T.W."/>
            <person name="Larimer F.W."/>
            <person name="Lippmeier J.C."/>
            <person name="Lucas S."/>
            <person name="Medina M."/>
            <person name="Montsant A."/>
            <person name="Obornik M."/>
            <person name="Parker M.S."/>
            <person name="Palenik B."/>
            <person name="Pazour G.J."/>
            <person name="Richardson P.M."/>
            <person name="Rynearson T.A."/>
            <person name="Saito M.A."/>
            <person name="Schwartz D.C."/>
            <person name="Thamatrakoln K."/>
            <person name="Valentin K."/>
            <person name="Vardi A."/>
            <person name="Wilkerson F.P."/>
            <person name="Rokhsar D.S."/>
        </authorList>
    </citation>
    <scope>NUCLEOTIDE SEQUENCE [LARGE SCALE GENOMIC DNA]</scope>
    <source>
        <strain evidence="4 5">CCMP1335</strain>
    </source>
</reference>
<evidence type="ECO:0000256" key="2">
    <source>
        <dbReference type="SAM" id="MobiDB-lite"/>
    </source>
</evidence>